<dbReference type="EMBL" id="ONZQ02000005">
    <property type="protein sequence ID" value="SPO01735.1"/>
    <property type="molecule type" value="Genomic_DNA"/>
</dbReference>
<keyword evidence="2" id="KW-1185">Reference proteome</keyword>
<dbReference type="AlphaFoldDB" id="A0AAE8MYP4"/>
<evidence type="ECO:0000313" key="2">
    <source>
        <dbReference type="Proteomes" id="UP001187682"/>
    </source>
</evidence>
<protein>
    <submittedName>
        <fullName evidence="1">Uncharacterized protein</fullName>
    </submittedName>
</protein>
<accession>A0AAE8MYP4</accession>
<organism evidence="1 2">
    <name type="scientific">Cephalotrichum gorgonifer</name>
    <dbReference type="NCBI Taxonomy" id="2041049"/>
    <lineage>
        <taxon>Eukaryota</taxon>
        <taxon>Fungi</taxon>
        <taxon>Dikarya</taxon>
        <taxon>Ascomycota</taxon>
        <taxon>Pezizomycotina</taxon>
        <taxon>Sordariomycetes</taxon>
        <taxon>Hypocreomycetidae</taxon>
        <taxon>Microascales</taxon>
        <taxon>Microascaceae</taxon>
        <taxon>Cephalotrichum</taxon>
    </lineage>
</organism>
<proteinExistence type="predicted"/>
<name>A0AAE8MYP4_9PEZI</name>
<comment type="caution">
    <text evidence="1">The sequence shown here is derived from an EMBL/GenBank/DDBJ whole genome shotgun (WGS) entry which is preliminary data.</text>
</comment>
<gene>
    <name evidence="1" type="ORF">DNG_04408</name>
</gene>
<sequence length="502" mass="57700">MATLHHLAPELLTIILRALDSPGDLYALIVASPLCLRLFTSSRAKVLSSVLQNAIQPGSLHHAAAICHVPPPADLQNKRVLHIDMGIPSSALRFFLDQYFSENPLQFPTDIAAITKLCRLQTLVSRFVDEYALRAARLLGTSQDPLQQFPPLSRSERTRLERAFFRFELFSQIFIRETGDYSIDSIFDNRDQLRLFLHRLEPWEVEEMSCIHDYFTFRVGEVLDKLEEQVVCAVLSVPGIQRVGGVRPSSPIPSKWRVRGVVARDDLLDPFPCFSHSIPPQTEDNTVISDSYQRKSEVEKTTPFHNLSLFGLPHFEEHNHHKMPDFISNMTSFGLEHLQKLFLGDDTQRNDMIREHAPFSRDFFPEVPRYSQSMPPRVSPGTFGSPPRAVGETQFDEDPSCQNVGYDLFRTQDRRIYNNGRDVTYCPLRERGYVFWDTSRIQIPSIRRRLEEARDMSSEAIVSTSWLQRKSVEERLRGVELPQSEFRKICKIFGEVIEYSDG</sequence>
<dbReference type="Proteomes" id="UP001187682">
    <property type="component" value="Unassembled WGS sequence"/>
</dbReference>
<reference evidence="1" key="1">
    <citation type="submission" date="2018-03" db="EMBL/GenBank/DDBJ databases">
        <authorList>
            <person name="Guldener U."/>
        </authorList>
    </citation>
    <scope>NUCLEOTIDE SEQUENCE</scope>
</reference>
<evidence type="ECO:0000313" key="1">
    <source>
        <dbReference type="EMBL" id="SPO01735.1"/>
    </source>
</evidence>